<feature type="domain" description="Glycosyltransferase subfamily 4-like N-terminal" evidence="3">
    <location>
        <begin position="69"/>
        <end position="141"/>
    </location>
</feature>
<evidence type="ECO:0000256" key="1">
    <source>
        <dbReference type="ARBA" id="ARBA00022679"/>
    </source>
</evidence>
<dbReference type="EMBL" id="CP040558">
    <property type="protein sequence ID" value="QCU73139.1"/>
    <property type="molecule type" value="Genomic_DNA"/>
</dbReference>
<organism evidence="4 5">
    <name type="scientific">Pseudoalteromonas distincta</name>
    <dbReference type="NCBI Taxonomy" id="77608"/>
    <lineage>
        <taxon>Bacteria</taxon>
        <taxon>Pseudomonadati</taxon>
        <taxon>Pseudomonadota</taxon>
        <taxon>Gammaproteobacteria</taxon>
        <taxon>Alteromonadales</taxon>
        <taxon>Pseudoalteromonadaceae</taxon>
        <taxon>Pseudoalteromonas</taxon>
    </lineage>
</organism>
<evidence type="ECO:0000313" key="4">
    <source>
        <dbReference type="EMBL" id="QCU73139.1"/>
    </source>
</evidence>
<name>A0A4P9IY53_9GAMM</name>
<dbReference type="AlphaFoldDB" id="A0A4P9IY53"/>
<dbReference type="SUPFAM" id="SSF53756">
    <property type="entry name" value="UDP-Glycosyltransferase/glycogen phosphorylase"/>
    <property type="match status" value="1"/>
</dbReference>
<dbReference type="InterPro" id="IPR028098">
    <property type="entry name" value="Glyco_trans_4-like_N"/>
</dbReference>
<evidence type="ECO:0000259" key="2">
    <source>
        <dbReference type="Pfam" id="PF00534"/>
    </source>
</evidence>
<dbReference type="KEGG" id="pdv:FFU37_01080"/>
<evidence type="ECO:0000259" key="3">
    <source>
        <dbReference type="Pfam" id="PF13439"/>
    </source>
</evidence>
<dbReference type="PANTHER" id="PTHR46401">
    <property type="entry name" value="GLYCOSYLTRANSFERASE WBBK-RELATED"/>
    <property type="match status" value="1"/>
</dbReference>
<gene>
    <name evidence="4" type="ORF">FFU37_01080</name>
</gene>
<accession>A0A4P9IY53</accession>
<keyword evidence="1 4" id="KW-0808">Transferase</keyword>
<dbReference type="CDD" id="cd03809">
    <property type="entry name" value="GT4_MtfB-like"/>
    <property type="match status" value="1"/>
</dbReference>
<evidence type="ECO:0000313" key="5">
    <source>
        <dbReference type="Proteomes" id="UP000310065"/>
    </source>
</evidence>
<protein>
    <submittedName>
        <fullName evidence="4">Glycosyltransferase family 4 protein</fullName>
    </submittedName>
</protein>
<dbReference type="RefSeq" id="WP_138488497.1">
    <property type="nucleotide sequence ID" value="NZ_CP040558.1"/>
</dbReference>
<dbReference type="GO" id="GO:0016757">
    <property type="term" value="F:glycosyltransferase activity"/>
    <property type="evidence" value="ECO:0007669"/>
    <property type="project" value="InterPro"/>
</dbReference>
<dbReference type="GO" id="GO:0009103">
    <property type="term" value="P:lipopolysaccharide biosynthetic process"/>
    <property type="evidence" value="ECO:0007669"/>
    <property type="project" value="TreeGrafter"/>
</dbReference>
<reference evidence="4 5" key="1">
    <citation type="submission" date="2019-05" db="EMBL/GenBank/DDBJ databases">
        <title>Complete genome sequence of Pseudoalteromonas sp. 16-SW-7(T) isolated from the Okhotsk Sea, Russia.</title>
        <authorList>
            <person name="Nguyen T.H."/>
            <person name="Nedashkovskaya O.I."/>
            <person name="Kim S.-G."/>
        </authorList>
    </citation>
    <scope>NUCLEOTIDE SEQUENCE [LARGE SCALE GENOMIC DNA]</scope>
    <source>
        <strain evidence="4 5">16-SW-7</strain>
    </source>
</reference>
<dbReference type="Gene3D" id="3.40.50.2000">
    <property type="entry name" value="Glycogen Phosphorylase B"/>
    <property type="match status" value="2"/>
</dbReference>
<proteinExistence type="predicted"/>
<dbReference type="Pfam" id="PF13439">
    <property type="entry name" value="Glyco_transf_4"/>
    <property type="match status" value="1"/>
</dbReference>
<dbReference type="PANTHER" id="PTHR46401:SF2">
    <property type="entry name" value="GLYCOSYLTRANSFERASE WBBK-RELATED"/>
    <property type="match status" value="1"/>
</dbReference>
<dbReference type="GeneID" id="88774222"/>
<sequence length="323" mass="36639">MKIIDYRWSANHGIGRFSSEILKNMRGNELQGDFSDIFNTLDPVRLYLRCVIGRAWYISPSYNCPLFWAKRSIITLHDLMHIKFSDYSGLKNKIYYKLLVKLVCKKSPLVFTVSEFTKQEIVTWAGISADKIVVVYNGVDDKYHTDVAPYIMGEPYVFYIGDKKPHKNIRRLIESFSLSKSSNTHTLLLSGVENPEIKNWASEFGVQDKVKFSGFIPEERLPSYYKGAALLALPSLYEGFGLPIIEAMAVGTPVLTSNLTSMPEIAGDAAVLINPLDVDDIARGIDLLISEGVKKFSRRYVNSTHKLIFTPMFMMNQRLKIAL</sequence>
<dbReference type="InterPro" id="IPR001296">
    <property type="entry name" value="Glyco_trans_1"/>
</dbReference>
<dbReference type="Pfam" id="PF00534">
    <property type="entry name" value="Glycos_transf_1"/>
    <property type="match status" value="1"/>
</dbReference>
<dbReference type="Proteomes" id="UP000310065">
    <property type="component" value="Chromosome L1"/>
</dbReference>
<feature type="domain" description="Glycosyl transferase family 1" evidence="2">
    <location>
        <begin position="153"/>
        <end position="300"/>
    </location>
</feature>